<evidence type="ECO:0000259" key="6">
    <source>
        <dbReference type="Pfam" id="PF00892"/>
    </source>
</evidence>
<dbReference type="Pfam" id="PF00892">
    <property type="entry name" value="EamA"/>
    <property type="match status" value="2"/>
</dbReference>
<dbReference type="EMBL" id="FTOE01000007">
    <property type="protein sequence ID" value="SIS90198.1"/>
    <property type="molecule type" value="Genomic_DNA"/>
</dbReference>
<keyword evidence="3 5" id="KW-1133">Transmembrane helix</keyword>
<dbReference type="GO" id="GO:0016020">
    <property type="term" value="C:membrane"/>
    <property type="evidence" value="ECO:0007669"/>
    <property type="project" value="UniProtKB-SubCell"/>
</dbReference>
<dbReference type="STRING" id="619304.SAMN05421760_10757"/>
<feature type="transmembrane region" description="Helical" evidence="5">
    <location>
        <begin position="98"/>
        <end position="118"/>
    </location>
</feature>
<feature type="transmembrane region" description="Helical" evidence="5">
    <location>
        <begin position="125"/>
        <end position="142"/>
    </location>
</feature>
<name>A0A1N7MW03_9GAMM</name>
<dbReference type="Proteomes" id="UP000185999">
    <property type="component" value="Unassembled WGS sequence"/>
</dbReference>
<keyword evidence="8" id="KW-1185">Reference proteome</keyword>
<keyword evidence="4 5" id="KW-0472">Membrane</keyword>
<evidence type="ECO:0000256" key="2">
    <source>
        <dbReference type="ARBA" id="ARBA00022692"/>
    </source>
</evidence>
<accession>A0A1N7MW03</accession>
<keyword evidence="2 5" id="KW-0812">Transmembrane</keyword>
<dbReference type="PANTHER" id="PTHR22911:SF6">
    <property type="entry name" value="SOLUTE CARRIER FAMILY 35 MEMBER G1"/>
    <property type="match status" value="1"/>
</dbReference>
<feature type="domain" description="EamA" evidence="6">
    <location>
        <begin position="150"/>
        <end position="280"/>
    </location>
</feature>
<sequence>MLNMNSEKKHLLLVMILLGMSLIPVGDSAGKLLTEVGVSPVFIAWSRLLVGFLFILPFSGLVRSELKLLYDWRLLIRAVLFSSAIFCMLSALKTEPIANAFGIFFIGPIVAYFLAAAVLKERITVLRSLLLFIGFGGVLLVVKPGFGITTGMLFALVAGVCYGCMLVANRWLAGFFRPRLILISTLLAGSIALAPAGINAIPQAIDSHIIWLVLMSSIASALGNLIIIEAGRRLDANIVAPFVYSQLVAAAVLGVVLFNDWPDTYSLLGLAIIFISGVLSFVLSNRKTKIKQALSN</sequence>
<dbReference type="PANTHER" id="PTHR22911">
    <property type="entry name" value="ACYL-MALONYL CONDENSING ENZYME-RELATED"/>
    <property type="match status" value="1"/>
</dbReference>
<feature type="transmembrane region" description="Helical" evidence="5">
    <location>
        <begin position="208"/>
        <end position="227"/>
    </location>
</feature>
<feature type="transmembrane region" description="Helical" evidence="5">
    <location>
        <begin position="264"/>
        <end position="283"/>
    </location>
</feature>
<dbReference type="InterPro" id="IPR037185">
    <property type="entry name" value="EmrE-like"/>
</dbReference>
<feature type="transmembrane region" description="Helical" evidence="5">
    <location>
        <begin position="44"/>
        <end position="62"/>
    </location>
</feature>
<protein>
    <submittedName>
        <fullName evidence="7">Threonine/homoserine efflux transporter RhtA</fullName>
    </submittedName>
</protein>
<proteinExistence type="predicted"/>
<evidence type="ECO:0000256" key="3">
    <source>
        <dbReference type="ARBA" id="ARBA00022989"/>
    </source>
</evidence>
<organism evidence="7 8">
    <name type="scientific">Neptunomonas antarctica</name>
    <dbReference type="NCBI Taxonomy" id="619304"/>
    <lineage>
        <taxon>Bacteria</taxon>
        <taxon>Pseudomonadati</taxon>
        <taxon>Pseudomonadota</taxon>
        <taxon>Gammaproteobacteria</taxon>
        <taxon>Oceanospirillales</taxon>
        <taxon>Oceanospirillaceae</taxon>
        <taxon>Neptunomonas</taxon>
    </lineage>
</organism>
<dbReference type="AlphaFoldDB" id="A0A1N7MW03"/>
<comment type="subcellular location">
    <subcellularLocation>
        <location evidence="1">Membrane</location>
        <topology evidence="1">Multi-pass membrane protein</topology>
    </subcellularLocation>
</comment>
<gene>
    <name evidence="7" type="ORF">SAMN05421760_10757</name>
</gene>
<feature type="transmembrane region" description="Helical" evidence="5">
    <location>
        <begin position="148"/>
        <end position="168"/>
    </location>
</feature>
<feature type="domain" description="EamA" evidence="6">
    <location>
        <begin position="15"/>
        <end position="142"/>
    </location>
</feature>
<evidence type="ECO:0000256" key="1">
    <source>
        <dbReference type="ARBA" id="ARBA00004141"/>
    </source>
</evidence>
<evidence type="ECO:0000313" key="7">
    <source>
        <dbReference type="EMBL" id="SIS90198.1"/>
    </source>
</evidence>
<feature type="transmembrane region" description="Helical" evidence="5">
    <location>
        <begin position="74"/>
        <end position="92"/>
    </location>
</feature>
<evidence type="ECO:0000313" key="8">
    <source>
        <dbReference type="Proteomes" id="UP000185999"/>
    </source>
</evidence>
<evidence type="ECO:0000256" key="4">
    <source>
        <dbReference type="ARBA" id="ARBA00023136"/>
    </source>
</evidence>
<feature type="transmembrane region" description="Helical" evidence="5">
    <location>
        <begin position="180"/>
        <end position="202"/>
    </location>
</feature>
<reference evidence="8" key="1">
    <citation type="submission" date="2017-01" db="EMBL/GenBank/DDBJ databases">
        <authorList>
            <person name="Varghese N."/>
            <person name="Submissions S."/>
        </authorList>
    </citation>
    <scope>NUCLEOTIDE SEQUENCE [LARGE SCALE GENOMIC DNA]</scope>
    <source>
        <strain evidence="8">DSM 22306</strain>
    </source>
</reference>
<feature type="transmembrane region" description="Helical" evidence="5">
    <location>
        <begin position="239"/>
        <end position="258"/>
    </location>
</feature>
<dbReference type="SUPFAM" id="SSF103481">
    <property type="entry name" value="Multidrug resistance efflux transporter EmrE"/>
    <property type="match status" value="2"/>
</dbReference>
<evidence type="ECO:0000256" key="5">
    <source>
        <dbReference type="SAM" id="Phobius"/>
    </source>
</evidence>
<dbReference type="InterPro" id="IPR000620">
    <property type="entry name" value="EamA_dom"/>
</dbReference>